<organism evidence="2 3">
    <name type="scientific">Fusarium irregulare</name>
    <dbReference type="NCBI Taxonomy" id="2494466"/>
    <lineage>
        <taxon>Eukaryota</taxon>
        <taxon>Fungi</taxon>
        <taxon>Dikarya</taxon>
        <taxon>Ascomycota</taxon>
        <taxon>Pezizomycotina</taxon>
        <taxon>Sordariomycetes</taxon>
        <taxon>Hypocreomycetidae</taxon>
        <taxon>Hypocreales</taxon>
        <taxon>Nectriaceae</taxon>
        <taxon>Fusarium</taxon>
        <taxon>Fusarium incarnatum-equiseti species complex</taxon>
    </lineage>
</organism>
<comment type="caution">
    <text evidence="2">The sequence shown here is derived from an EMBL/GenBank/DDBJ whole genome shotgun (WGS) entry which is preliminary data.</text>
</comment>
<accession>A0A9W8U3Q4</accession>
<evidence type="ECO:0000313" key="2">
    <source>
        <dbReference type="EMBL" id="KAJ4002653.1"/>
    </source>
</evidence>
<protein>
    <recommendedName>
        <fullName evidence="4">CBM-cenC domain-containing protein</fullName>
    </recommendedName>
</protein>
<dbReference type="Proteomes" id="UP001152130">
    <property type="component" value="Unassembled WGS sequence"/>
</dbReference>
<gene>
    <name evidence="2" type="ORF">NW766_012778</name>
</gene>
<feature type="signal peptide" evidence="1">
    <location>
        <begin position="1"/>
        <end position="21"/>
    </location>
</feature>
<name>A0A9W8U3Q4_9HYPO</name>
<reference evidence="2" key="1">
    <citation type="submission" date="2022-10" db="EMBL/GenBank/DDBJ databases">
        <title>Fusarium specimens isolated from Avocado Roots.</title>
        <authorList>
            <person name="Stajich J."/>
            <person name="Roper C."/>
            <person name="Heimlech-Rivalta G."/>
        </authorList>
    </citation>
    <scope>NUCLEOTIDE SEQUENCE</scope>
    <source>
        <strain evidence="2">CF00143</strain>
    </source>
</reference>
<feature type="chain" id="PRO_5040885830" description="CBM-cenC domain-containing protein" evidence="1">
    <location>
        <begin position="22"/>
        <end position="252"/>
    </location>
</feature>
<evidence type="ECO:0000256" key="1">
    <source>
        <dbReference type="SAM" id="SignalP"/>
    </source>
</evidence>
<evidence type="ECO:0000313" key="3">
    <source>
        <dbReference type="Proteomes" id="UP001152130"/>
    </source>
</evidence>
<sequence length="252" mass="26409">MVRFSNLTAAAVALFLSGVEAGPCRPLTTSSDSTAITTLADTTTTVLAEPTASTTEADLTESASSIASDTTIASVDVTTTTTFAESTTTAQAEFTTTTAAPACDKTQLLGNPGFDDSNSDVTPWSITGGVLTQDSPQSGVNAVAYSFSNGGSGSVAQTVTNLEGTYEFSYYYRVVYVSQNADYTCDMQLTVGDTSFYGEMYDTPGGWKSGSIILSDLSAAQASLQFDTACYGEFVRIQVNIDSLEFKRICSV</sequence>
<dbReference type="AlphaFoldDB" id="A0A9W8U3Q4"/>
<evidence type="ECO:0008006" key="4">
    <source>
        <dbReference type="Google" id="ProtNLM"/>
    </source>
</evidence>
<keyword evidence="1" id="KW-0732">Signal</keyword>
<keyword evidence="3" id="KW-1185">Reference proteome</keyword>
<dbReference type="EMBL" id="JAPDHF010000031">
    <property type="protein sequence ID" value="KAJ4002653.1"/>
    <property type="molecule type" value="Genomic_DNA"/>
</dbReference>
<dbReference type="Gene3D" id="2.60.120.260">
    <property type="entry name" value="Galactose-binding domain-like"/>
    <property type="match status" value="1"/>
</dbReference>
<dbReference type="OrthoDB" id="5092547at2759"/>
<proteinExistence type="predicted"/>